<dbReference type="Proteomes" id="UP001152747">
    <property type="component" value="Unassembled WGS sequence"/>
</dbReference>
<keyword evidence="1" id="KW-0732">Signal</keyword>
<gene>
    <name evidence="2" type="ORF">CAMP_LOCUS17238</name>
</gene>
<protein>
    <recommendedName>
        <fullName evidence="4">DUF38 domain-containing protein</fullName>
    </recommendedName>
</protein>
<reference evidence="2" key="1">
    <citation type="submission" date="2022-11" db="EMBL/GenBank/DDBJ databases">
        <authorList>
            <person name="Kikuchi T."/>
        </authorList>
    </citation>
    <scope>NUCLEOTIDE SEQUENCE</scope>
    <source>
        <strain evidence="2">PS1010</strain>
    </source>
</reference>
<organism evidence="2 3">
    <name type="scientific">Caenorhabditis angaria</name>
    <dbReference type="NCBI Taxonomy" id="860376"/>
    <lineage>
        <taxon>Eukaryota</taxon>
        <taxon>Metazoa</taxon>
        <taxon>Ecdysozoa</taxon>
        <taxon>Nematoda</taxon>
        <taxon>Chromadorea</taxon>
        <taxon>Rhabditida</taxon>
        <taxon>Rhabditina</taxon>
        <taxon>Rhabditomorpha</taxon>
        <taxon>Rhabditoidea</taxon>
        <taxon>Rhabditidae</taxon>
        <taxon>Peloderinae</taxon>
        <taxon>Caenorhabditis</taxon>
    </lineage>
</organism>
<dbReference type="EMBL" id="CANHGI010000006">
    <property type="protein sequence ID" value="CAI5454601.1"/>
    <property type="molecule type" value="Genomic_DNA"/>
</dbReference>
<evidence type="ECO:0008006" key="4">
    <source>
        <dbReference type="Google" id="ProtNLM"/>
    </source>
</evidence>
<dbReference type="AlphaFoldDB" id="A0A9P1N827"/>
<name>A0A9P1N827_9PELO</name>
<keyword evidence="3" id="KW-1185">Reference proteome</keyword>
<sequence length="135" mass="16350">MIIILLFAIFSLSNIRQTWSYDYHDRRVRRLVDIFEDEAKLYLANKDWNSLEEMIRENLKFKMFGKHGFGRDKFLDILKSGRYELFNNYSIAQVPELRFDAIDRLIDVRHLSMQYLLESKPRRGIYKLAVFIQHI</sequence>
<evidence type="ECO:0000256" key="1">
    <source>
        <dbReference type="SAM" id="SignalP"/>
    </source>
</evidence>
<feature type="chain" id="PRO_5040111545" description="DUF38 domain-containing protein" evidence="1">
    <location>
        <begin position="21"/>
        <end position="135"/>
    </location>
</feature>
<proteinExistence type="predicted"/>
<evidence type="ECO:0000313" key="2">
    <source>
        <dbReference type="EMBL" id="CAI5454601.1"/>
    </source>
</evidence>
<evidence type="ECO:0000313" key="3">
    <source>
        <dbReference type="Proteomes" id="UP001152747"/>
    </source>
</evidence>
<comment type="caution">
    <text evidence="2">The sequence shown here is derived from an EMBL/GenBank/DDBJ whole genome shotgun (WGS) entry which is preliminary data.</text>
</comment>
<accession>A0A9P1N827</accession>
<feature type="signal peptide" evidence="1">
    <location>
        <begin position="1"/>
        <end position="20"/>
    </location>
</feature>